<protein>
    <submittedName>
        <fullName evidence="2">PepSY-like domain-containing protein</fullName>
    </submittedName>
</protein>
<evidence type="ECO:0000313" key="2">
    <source>
        <dbReference type="EMBL" id="MBO8429254.1"/>
    </source>
</evidence>
<dbReference type="Gene3D" id="3.10.450.360">
    <property type="match status" value="3"/>
</dbReference>
<comment type="caution">
    <text evidence="2">The sequence shown here is derived from an EMBL/GenBank/DDBJ whole genome shotgun (WGS) entry which is preliminary data.</text>
</comment>
<dbReference type="Proteomes" id="UP000823635">
    <property type="component" value="Unassembled WGS sequence"/>
</dbReference>
<dbReference type="AlphaFoldDB" id="A0A9D9DQB2"/>
<feature type="domain" description="Putative beta-lactamase-inhibitor-like PepSY-like" evidence="1">
    <location>
        <begin position="73"/>
        <end position="155"/>
    </location>
</feature>
<proteinExistence type="predicted"/>
<organism evidence="2 3">
    <name type="scientific">Candidatus Egerieousia excrementavium</name>
    <dbReference type="NCBI Taxonomy" id="2840778"/>
    <lineage>
        <taxon>Bacteria</taxon>
        <taxon>Pseudomonadati</taxon>
        <taxon>Bacteroidota</taxon>
        <taxon>Bacteroidia</taxon>
        <taxon>Bacteroidales</taxon>
        <taxon>Candidatus Egerieousia</taxon>
    </lineage>
</organism>
<dbReference type="SUPFAM" id="SSF160574">
    <property type="entry name" value="BT0923-like"/>
    <property type="match status" value="3"/>
</dbReference>
<feature type="domain" description="Putative beta-lactamase-inhibitor-like PepSY-like" evidence="1">
    <location>
        <begin position="205"/>
        <end position="292"/>
    </location>
</feature>
<dbReference type="Pfam" id="PF11396">
    <property type="entry name" value="PepSY_like"/>
    <property type="match status" value="4"/>
</dbReference>
<accession>A0A9D9DQB2</accession>
<feature type="domain" description="Putative beta-lactamase-inhibitor-like PepSY-like" evidence="1">
    <location>
        <begin position="180"/>
        <end position="204"/>
    </location>
</feature>
<evidence type="ECO:0000313" key="3">
    <source>
        <dbReference type="Proteomes" id="UP000823635"/>
    </source>
</evidence>
<name>A0A9D9DQB2_9BACT</name>
<evidence type="ECO:0000259" key="1">
    <source>
        <dbReference type="Pfam" id="PF11396"/>
    </source>
</evidence>
<dbReference type="InterPro" id="IPR021533">
    <property type="entry name" value="PepSY-like"/>
</dbReference>
<dbReference type="PROSITE" id="PS51257">
    <property type="entry name" value="PROKAR_LIPOPROTEIN"/>
    <property type="match status" value="1"/>
</dbReference>
<sequence length="427" mass="48041">MMTRKLILTFTALAFVLAGCDKDDDEGRRNKAVEQTLYQLYPDASHLDWDYDGNYVVVDFRSAIASANRAADCEAWFDYNGSWYMTEFDIRFNELPAAVINAFNSSTYSSWYVEDVERIDRVDYASIYIIQVEDRTNSNDMEYDLYYDAQGILIKEIADGPDFGGNYGDLLPPTGSDYTAIREFIKSKYPNGQIVDIERDGNGYTDVDIIDNRISKDVIFDASGNWLYTTYEVTWTSLPSAVSSAFSSSAYSDYYIDDIDFYETADNSNYYRFDLESILGDIKIYITENGTVSTTVPGSGGSGTGSDNPGGAGVNQTIQAHIEVHYPGAVILDKDENDGLTEVEILYENTVLELFFNGSNQWVKSEQDVKYSDLPAAVKSLIDSSYSAYRIDDIELVETTTEKYYKFDMVQGSDFIMVNITEDGTVI</sequence>
<gene>
    <name evidence="2" type="ORF">IAC68_04925</name>
</gene>
<reference evidence="2" key="2">
    <citation type="journal article" date="2021" name="PeerJ">
        <title>Extensive microbial diversity within the chicken gut microbiome revealed by metagenomics and culture.</title>
        <authorList>
            <person name="Gilroy R."/>
            <person name="Ravi A."/>
            <person name="Getino M."/>
            <person name="Pursley I."/>
            <person name="Horton D.L."/>
            <person name="Alikhan N.F."/>
            <person name="Baker D."/>
            <person name="Gharbi K."/>
            <person name="Hall N."/>
            <person name="Watson M."/>
            <person name="Adriaenssens E.M."/>
            <person name="Foster-Nyarko E."/>
            <person name="Jarju S."/>
            <person name="Secka A."/>
            <person name="Antonio M."/>
            <person name="Oren A."/>
            <person name="Chaudhuri R.R."/>
            <person name="La Ragione R."/>
            <person name="Hildebrand F."/>
            <person name="Pallen M.J."/>
        </authorList>
    </citation>
    <scope>NUCLEOTIDE SEQUENCE</scope>
    <source>
        <strain evidence="2">15467</strain>
    </source>
</reference>
<dbReference type="EMBL" id="JADINB010000109">
    <property type="protein sequence ID" value="MBO8429254.1"/>
    <property type="molecule type" value="Genomic_DNA"/>
</dbReference>
<reference evidence="2" key="1">
    <citation type="submission" date="2020-10" db="EMBL/GenBank/DDBJ databases">
        <authorList>
            <person name="Gilroy R."/>
        </authorList>
    </citation>
    <scope>NUCLEOTIDE SEQUENCE</scope>
    <source>
        <strain evidence="2">15467</strain>
    </source>
</reference>
<feature type="domain" description="Putative beta-lactamase-inhibitor-like PepSY-like" evidence="1">
    <location>
        <begin position="346"/>
        <end position="415"/>
    </location>
</feature>